<feature type="compositionally biased region" description="Low complexity" evidence="1">
    <location>
        <begin position="129"/>
        <end position="146"/>
    </location>
</feature>
<name>A0A6J5R8P3_9CAUD</name>
<feature type="region of interest" description="Disordered" evidence="1">
    <location>
        <begin position="127"/>
        <end position="154"/>
    </location>
</feature>
<dbReference type="InterPro" id="IPR007731">
    <property type="entry name" value="DUF669"/>
</dbReference>
<dbReference type="EMBL" id="LR797117">
    <property type="protein sequence ID" value="CAB4188074.1"/>
    <property type="molecule type" value="Genomic_DNA"/>
</dbReference>
<proteinExistence type="predicted"/>
<evidence type="ECO:0000313" key="2">
    <source>
        <dbReference type="EMBL" id="CAB4188074.1"/>
    </source>
</evidence>
<reference evidence="2" key="1">
    <citation type="submission" date="2020-05" db="EMBL/GenBank/DDBJ databases">
        <authorList>
            <person name="Chiriac C."/>
            <person name="Salcher M."/>
            <person name="Ghai R."/>
            <person name="Kavagutti S V."/>
        </authorList>
    </citation>
    <scope>NUCLEOTIDE SEQUENCE</scope>
</reference>
<organism evidence="2">
    <name type="scientific">uncultured Caudovirales phage</name>
    <dbReference type="NCBI Taxonomy" id="2100421"/>
    <lineage>
        <taxon>Viruses</taxon>
        <taxon>Duplodnaviria</taxon>
        <taxon>Heunggongvirae</taxon>
        <taxon>Uroviricota</taxon>
        <taxon>Caudoviricetes</taxon>
        <taxon>Peduoviridae</taxon>
        <taxon>Maltschvirus</taxon>
        <taxon>Maltschvirus maltsch</taxon>
    </lineage>
</organism>
<evidence type="ECO:0000256" key="1">
    <source>
        <dbReference type="SAM" id="MobiDB-lite"/>
    </source>
</evidence>
<protein>
    <recommendedName>
        <fullName evidence="3">DUF669 domain-containing protein</fullName>
    </recommendedName>
</protein>
<dbReference type="Pfam" id="PF05037">
    <property type="entry name" value="DUF669"/>
    <property type="match status" value="1"/>
</dbReference>
<evidence type="ECO:0008006" key="3">
    <source>
        <dbReference type="Google" id="ProtNLM"/>
    </source>
</evidence>
<accession>A0A6J5R8P3</accession>
<sequence length="154" mass="16953">MPAWDFDATTYTDSPTKSSFDPLPAGDYTAIITDSDMKDTKAGTGKYIELSMQVVEGQYEGRRLWERLNVYNPSEQAERIARSQLNQLSAAVGRTGTTDTESLHDIPFVISLDIDRREPTRNKVMGYSAAGKARPAAPKVAPAAAEPGKKAWER</sequence>
<gene>
    <name evidence="2" type="ORF">UFOVP1166_41</name>
</gene>